<comment type="caution">
    <text evidence="4">The sequence shown here is derived from an EMBL/GenBank/DDBJ whole genome shotgun (WGS) entry which is preliminary data.</text>
</comment>
<dbReference type="SUPFAM" id="SSF53756">
    <property type="entry name" value="UDP-Glycosyltransferase/glycogen phosphorylase"/>
    <property type="match status" value="1"/>
</dbReference>
<dbReference type="GO" id="GO:0016757">
    <property type="term" value="F:glycosyltransferase activity"/>
    <property type="evidence" value="ECO:0007669"/>
    <property type="project" value="UniProtKB-KW"/>
</dbReference>
<dbReference type="PANTHER" id="PTHR45947:SF3">
    <property type="entry name" value="SULFOQUINOVOSYL TRANSFERASE SQD2"/>
    <property type="match status" value="1"/>
</dbReference>
<dbReference type="InterPro" id="IPR001296">
    <property type="entry name" value="Glyco_trans_1"/>
</dbReference>
<name>A0AAD7FHI4_9AGAR</name>
<sequence length="464" mass="50902">MGGKLRVAIITENFLPKIDGVTLTLARLLEDLHTRGVETILLGPKSELKEYAGCRLYGAPGIPFSTYPGLKINFLPPSFLHQLRQFNPDVIHIVDPICLGIQSLVCVKIFFPDVPLVTSQDTNIPTYAAVFGFPYFLRRCWAVSRYVHSLAQITLVPSPSTARVLEAKGFTSLRACSRGVDLGLFDPTLRTQSLRKDWGLDARDLVILAPGRLSPEKNLAFLVESVSLLPPDIASRIVLVFVGMGPMTAELQDLCFKQNLRARFLGQITGEALGRAFASADIMCTPSYTETFGQVTLEAMASGLPVVGLHAEGTCDLVTHLHTGLLLDVHRASDVQWHSNDPILDTTDRIATYANAAKIFLPDMETRRILVQRYAALLELLIRDSRLRAQMGGAALTVARDYTWERCTASMVSAYEDVVRSRRARTPALSIGPCLDWLVVLLSVVVAGLTQVSYLIPTAADLGL</sequence>
<dbReference type="Proteomes" id="UP001221142">
    <property type="component" value="Unassembled WGS sequence"/>
</dbReference>
<evidence type="ECO:0000256" key="1">
    <source>
        <dbReference type="ARBA" id="ARBA00022676"/>
    </source>
</evidence>
<reference evidence="4" key="1">
    <citation type="submission" date="2023-03" db="EMBL/GenBank/DDBJ databases">
        <title>Massive genome expansion in bonnet fungi (Mycena s.s.) driven by repeated elements and novel gene families across ecological guilds.</title>
        <authorList>
            <consortium name="Lawrence Berkeley National Laboratory"/>
            <person name="Harder C.B."/>
            <person name="Miyauchi S."/>
            <person name="Viragh M."/>
            <person name="Kuo A."/>
            <person name="Thoen E."/>
            <person name="Andreopoulos B."/>
            <person name="Lu D."/>
            <person name="Skrede I."/>
            <person name="Drula E."/>
            <person name="Henrissat B."/>
            <person name="Morin E."/>
            <person name="Kohler A."/>
            <person name="Barry K."/>
            <person name="LaButti K."/>
            <person name="Morin E."/>
            <person name="Salamov A."/>
            <person name="Lipzen A."/>
            <person name="Mereny Z."/>
            <person name="Hegedus B."/>
            <person name="Baldrian P."/>
            <person name="Stursova M."/>
            <person name="Weitz H."/>
            <person name="Taylor A."/>
            <person name="Grigoriev I.V."/>
            <person name="Nagy L.G."/>
            <person name="Martin F."/>
            <person name="Kauserud H."/>
        </authorList>
    </citation>
    <scope>NUCLEOTIDE SEQUENCE</scope>
    <source>
        <strain evidence="4">9284</strain>
    </source>
</reference>
<dbReference type="EMBL" id="JARKIF010000013">
    <property type="protein sequence ID" value="KAJ7624621.1"/>
    <property type="molecule type" value="Genomic_DNA"/>
</dbReference>
<feature type="domain" description="Glycosyl transferase family 1" evidence="2">
    <location>
        <begin position="193"/>
        <end position="346"/>
    </location>
</feature>
<dbReference type="PANTHER" id="PTHR45947">
    <property type="entry name" value="SULFOQUINOVOSYL TRANSFERASE SQD2"/>
    <property type="match status" value="1"/>
</dbReference>
<feature type="domain" description="Glycosyltransferase subfamily 4-like N-terminal" evidence="3">
    <location>
        <begin position="19"/>
        <end position="182"/>
    </location>
</feature>
<keyword evidence="1" id="KW-0328">Glycosyltransferase</keyword>
<dbReference type="AlphaFoldDB" id="A0AAD7FHI4"/>
<dbReference type="Gene3D" id="3.40.50.2000">
    <property type="entry name" value="Glycogen Phosphorylase B"/>
    <property type="match status" value="2"/>
</dbReference>
<accession>A0AAD7FHI4</accession>
<evidence type="ECO:0000313" key="5">
    <source>
        <dbReference type="Proteomes" id="UP001221142"/>
    </source>
</evidence>
<organism evidence="4 5">
    <name type="scientific">Roridomyces roridus</name>
    <dbReference type="NCBI Taxonomy" id="1738132"/>
    <lineage>
        <taxon>Eukaryota</taxon>
        <taxon>Fungi</taxon>
        <taxon>Dikarya</taxon>
        <taxon>Basidiomycota</taxon>
        <taxon>Agaricomycotina</taxon>
        <taxon>Agaricomycetes</taxon>
        <taxon>Agaricomycetidae</taxon>
        <taxon>Agaricales</taxon>
        <taxon>Marasmiineae</taxon>
        <taxon>Mycenaceae</taxon>
        <taxon>Roridomyces</taxon>
    </lineage>
</organism>
<evidence type="ECO:0000313" key="4">
    <source>
        <dbReference type="EMBL" id="KAJ7624621.1"/>
    </source>
</evidence>
<dbReference type="InterPro" id="IPR028098">
    <property type="entry name" value="Glyco_trans_4-like_N"/>
</dbReference>
<evidence type="ECO:0000259" key="3">
    <source>
        <dbReference type="Pfam" id="PF13439"/>
    </source>
</evidence>
<dbReference type="Pfam" id="PF13439">
    <property type="entry name" value="Glyco_transf_4"/>
    <property type="match status" value="1"/>
</dbReference>
<protein>
    <submittedName>
        <fullName evidence="4">Glycosyl transferase group 1</fullName>
    </submittedName>
</protein>
<keyword evidence="4" id="KW-0808">Transferase</keyword>
<keyword evidence="5" id="KW-1185">Reference proteome</keyword>
<proteinExistence type="predicted"/>
<gene>
    <name evidence="4" type="ORF">FB45DRAFT_85114</name>
</gene>
<dbReference type="InterPro" id="IPR050194">
    <property type="entry name" value="Glycosyltransferase_grp1"/>
</dbReference>
<dbReference type="Pfam" id="PF00534">
    <property type="entry name" value="Glycos_transf_1"/>
    <property type="match status" value="1"/>
</dbReference>
<evidence type="ECO:0000259" key="2">
    <source>
        <dbReference type="Pfam" id="PF00534"/>
    </source>
</evidence>